<reference evidence="2 3" key="1">
    <citation type="submission" date="2020-06" db="EMBL/GenBank/DDBJ databases">
        <title>REHAB project genomes.</title>
        <authorList>
            <person name="Shaw L.P."/>
        </authorList>
    </citation>
    <scope>NUCLEOTIDE SEQUENCE [LARGE SCALE GENOMIC DNA]</scope>
    <source>
        <strain evidence="2 3">RHBSTW-00814</strain>
    </source>
</reference>
<gene>
    <name evidence="2" type="ORF">HV284_10515</name>
</gene>
<name>A0A7H9K844_9ESCH</name>
<dbReference type="Proteomes" id="UP000512115">
    <property type="component" value="Chromosome"/>
</dbReference>
<feature type="signal peptide" evidence="1">
    <location>
        <begin position="1"/>
        <end position="19"/>
    </location>
</feature>
<protein>
    <submittedName>
        <fullName evidence="2">Uncharacterized protein</fullName>
    </submittedName>
</protein>
<organism evidence="2 3">
    <name type="scientific">Escherichia marmotae</name>
    <dbReference type="NCBI Taxonomy" id="1499973"/>
    <lineage>
        <taxon>Bacteria</taxon>
        <taxon>Pseudomonadati</taxon>
        <taxon>Pseudomonadota</taxon>
        <taxon>Gammaproteobacteria</taxon>
        <taxon>Enterobacterales</taxon>
        <taxon>Enterobacteriaceae</taxon>
        <taxon>Escherichia</taxon>
    </lineage>
</organism>
<accession>A0A7H9K844</accession>
<dbReference type="AlphaFoldDB" id="A0A7H9K844"/>
<evidence type="ECO:0000256" key="1">
    <source>
        <dbReference type="SAM" id="SignalP"/>
    </source>
</evidence>
<keyword evidence="1" id="KW-0732">Signal</keyword>
<proteinExistence type="predicted"/>
<feature type="chain" id="PRO_5028826457" evidence="1">
    <location>
        <begin position="20"/>
        <end position="110"/>
    </location>
</feature>
<dbReference type="RefSeq" id="WP_181475026.1">
    <property type="nucleotide sequence ID" value="NZ_CAKAEL010000006.1"/>
</dbReference>
<dbReference type="EMBL" id="CP056159">
    <property type="protein sequence ID" value="QLV01479.1"/>
    <property type="molecule type" value="Genomic_DNA"/>
</dbReference>
<evidence type="ECO:0000313" key="3">
    <source>
        <dbReference type="Proteomes" id="UP000512115"/>
    </source>
</evidence>
<evidence type="ECO:0000313" key="2">
    <source>
        <dbReference type="EMBL" id="QLV01479.1"/>
    </source>
</evidence>
<sequence length="110" mass="12451">MKKAFIIIIFFLLCGNAFAATAKLQYLFVANGGLVGFYEDGNVRGCVQCEPMKENLLTMSTESPISHWKRNADVITTTDAEGSSDLQLYDNGKITDDWWIFDYKTIHPLY</sequence>